<dbReference type="InterPro" id="IPR012337">
    <property type="entry name" value="RNaseH-like_sf"/>
</dbReference>
<dbReference type="InParanoid" id="Q6R9M2"/>
<dbReference type="PIRSF" id="PIRSF006517">
    <property type="entry name" value="DPol_mt_plasmid"/>
    <property type="match status" value="1"/>
</dbReference>
<dbReference type="RefSeq" id="YP_588286.1">
    <property type="nucleotide sequence ID" value="NC_007982.1"/>
</dbReference>
<dbReference type="Gene3D" id="3.30.420.10">
    <property type="entry name" value="Ribonuclease H-like superfamily/Ribonuclease H"/>
    <property type="match status" value="1"/>
</dbReference>
<feature type="domain" description="DNA-directed DNA polymerase family B mitochondria/virus" evidence="12">
    <location>
        <begin position="296"/>
        <end position="393"/>
    </location>
</feature>
<feature type="region of interest" description="Disordered" evidence="11">
    <location>
        <begin position="877"/>
        <end position="911"/>
    </location>
</feature>
<dbReference type="PANTHER" id="PTHR33568">
    <property type="entry name" value="DNA POLYMERASE"/>
    <property type="match status" value="1"/>
</dbReference>
<dbReference type="GO" id="GO:0003677">
    <property type="term" value="F:DNA binding"/>
    <property type="evidence" value="ECO:0007669"/>
    <property type="project" value="UniProtKB-KW"/>
</dbReference>
<dbReference type="SUPFAM" id="SSF56672">
    <property type="entry name" value="DNA/RNA polymerases"/>
    <property type="match status" value="1"/>
</dbReference>
<evidence type="ECO:0000313" key="13">
    <source>
        <dbReference type="EMBL" id="AAR91042.1"/>
    </source>
</evidence>
<geneLocation type="mitochondrion" evidence="13"/>
<feature type="domain" description="DNA-directed DNA polymerase family B mitochondria/virus" evidence="12">
    <location>
        <begin position="394"/>
        <end position="713"/>
    </location>
</feature>
<dbReference type="GO" id="GO:0003887">
    <property type="term" value="F:DNA-directed DNA polymerase activity"/>
    <property type="evidence" value="ECO:0007669"/>
    <property type="project" value="UniProtKB-KW"/>
</dbReference>
<keyword evidence="8 13" id="KW-0496">Mitochondrion</keyword>
<dbReference type="PANTHER" id="PTHR33568:SF3">
    <property type="entry name" value="DNA-DIRECTED DNA POLYMERASE"/>
    <property type="match status" value="1"/>
</dbReference>
<comment type="catalytic activity">
    <reaction evidence="9 10">
        <text>DNA(n) + a 2'-deoxyribonucleoside 5'-triphosphate = DNA(n+1) + diphosphate</text>
        <dbReference type="Rhea" id="RHEA:22508"/>
        <dbReference type="Rhea" id="RHEA-COMP:17339"/>
        <dbReference type="Rhea" id="RHEA-COMP:17340"/>
        <dbReference type="ChEBI" id="CHEBI:33019"/>
        <dbReference type="ChEBI" id="CHEBI:61560"/>
        <dbReference type="ChEBI" id="CHEBI:173112"/>
        <dbReference type="EC" id="2.7.7.7"/>
    </reaction>
</comment>
<dbReference type="OrthoDB" id="694526at2759"/>
<dbReference type="SMART" id="SM00486">
    <property type="entry name" value="POLBc"/>
    <property type="match status" value="1"/>
</dbReference>
<protein>
    <recommendedName>
        <fullName evidence="10">DNA polymerase</fullName>
        <ecNumber evidence="10">2.7.7.7</ecNumber>
    </recommendedName>
</protein>
<evidence type="ECO:0000256" key="3">
    <source>
        <dbReference type="ARBA" id="ARBA00022679"/>
    </source>
</evidence>
<dbReference type="OMA" id="KKRFYSD"/>
<evidence type="ECO:0000256" key="5">
    <source>
        <dbReference type="ARBA" id="ARBA00022705"/>
    </source>
</evidence>
<dbReference type="InterPro" id="IPR017964">
    <property type="entry name" value="DNA-dir_DNA_pol_B_CS"/>
</dbReference>
<comment type="subcellular location">
    <subcellularLocation>
        <location evidence="1">Mitochondrion</location>
    </subcellularLocation>
</comment>
<evidence type="ECO:0000256" key="9">
    <source>
        <dbReference type="ARBA" id="ARBA00049244"/>
    </source>
</evidence>
<name>Q6R9M2_MAIZE</name>
<evidence type="ECO:0000256" key="10">
    <source>
        <dbReference type="RuleBase" id="RU000442"/>
    </source>
</evidence>
<evidence type="ECO:0007829" key="15">
    <source>
        <dbReference type="PeptideAtlas" id="Q6R9M2"/>
    </source>
</evidence>
<evidence type="ECO:0000256" key="4">
    <source>
        <dbReference type="ARBA" id="ARBA00022695"/>
    </source>
</evidence>
<accession>Q6R9M2</accession>
<evidence type="ECO:0000313" key="14">
    <source>
        <dbReference type="Proteomes" id="UP000007305"/>
    </source>
</evidence>
<dbReference type="InterPro" id="IPR043502">
    <property type="entry name" value="DNA/RNA_pol_sf"/>
</dbReference>
<reference evidence="13 14" key="1">
    <citation type="journal article" date="2004" name="Plant Physiol.">
        <title>Sequence and comparative analysis of the maize NB mitochondrial genome.</title>
        <authorList>
            <person name="Clifton S.W."/>
            <person name="Minx P."/>
            <person name="Fauron C.M.-R."/>
            <person name="Gibson M."/>
            <person name="Allen J.O."/>
            <person name="Sun H."/>
            <person name="Thompson M."/>
            <person name="Barbazuk W.B."/>
            <person name="Kanuganti S."/>
            <person name="Tayloe C."/>
            <person name="Meyer L."/>
            <person name="Wilson R.K."/>
            <person name="Newton K.J."/>
        </authorList>
    </citation>
    <scope>NUCLEOTIDE SEQUENCE</scope>
    <source>
        <strain evidence="14">cv. B37N</strain>
    </source>
</reference>
<evidence type="ECO:0000256" key="7">
    <source>
        <dbReference type="ARBA" id="ARBA00023125"/>
    </source>
</evidence>
<keyword evidence="15" id="KW-1267">Proteomics identification</keyword>
<dbReference type="SUPFAM" id="SSF53098">
    <property type="entry name" value="Ribonuclease H-like"/>
    <property type="match status" value="1"/>
</dbReference>
<evidence type="ECO:0000256" key="11">
    <source>
        <dbReference type="SAM" id="MobiDB-lite"/>
    </source>
</evidence>
<dbReference type="EC" id="2.7.7.7" evidence="10"/>
<dbReference type="InterPro" id="IPR036397">
    <property type="entry name" value="RNaseH_sf"/>
</dbReference>
<evidence type="ECO:0000256" key="2">
    <source>
        <dbReference type="ARBA" id="ARBA00005755"/>
    </source>
</evidence>
<dbReference type="GO" id="GO:0005739">
    <property type="term" value="C:mitochondrion"/>
    <property type="evidence" value="ECO:0007669"/>
    <property type="project" value="UniProtKB-SubCell"/>
</dbReference>
<dbReference type="Proteomes" id="UP000007305">
    <property type="component" value="Mitochondrion"/>
</dbReference>
<keyword evidence="5 10" id="KW-0235">DNA replication</keyword>
<dbReference type="InterPro" id="IPR006172">
    <property type="entry name" value="DNA-dir_DNA_pol_B"/>
</dbReference>
<dbReference type="EMBL" id="AY506529">
    <property type="protein sequence ID" value="AAR91042.1"/>
    <property type="molecule type" value="Genomic_DNA"/>
</dbReference>
<feature type="compositionally biased region" description="Basic and acidic residues" evidence="11">
    <location>
        <begin position="901"/>
        <end position="911"/>
    </location>
</feature>
<dbReference type="PROSITE" id="PS00116">
    <property type="entry name" value="DNA_POLYMERASE_B"/>
    <property type="match status" value="1"/>
</dbReference>
<dbReference type="HOGENOM" id="CLU_014738_0_0_1"/>
<dbReference type="Gene3D" id="3.90.1600.10">
    <property type="entry name" value="Palm domain of DNA polymerase"/>
    <property type="match status" value="2"/>
</dbReference>
<dbReference type="PaxDb" id="4577-GRMZM5G889299_P01"/>
<dbReference type="InterPro" id="IPR023211">
    <property type="entry name" value="DNA_pol_palm_dom_sf"/>
</dbReference>
<evidence type="ECO:0000259" key="12">
    <source>
        <dbReference type="Pfam" id="PF03175"/>
    </source>
</evidence>
<dbReference type="AlphaFoldDB" id="Q6R9M2"/>
<comment type="similarity">
    <text evidence="2 10">Belongs to the DNA polymerase type-B family.</text>
</comment>
<dbReference type="Pfam" id="PF03175">
    <property type="entry name" value="DNA_pol_B_2"/>
    <property type="match status" value="2"/>
</dbReference>
<keyword evidence="14" id="KW-1185">Reference proteome</keyword>
<gene>
    <name evidence="13" type="primary">orf911</name>
</gene>
<keyword evidence="7 10" id="KW-0238">DNA-binding</keyword>
<dbReference type="eggNOG" id="ENOG502R6TI">
    <property type="taxonomic scope" value="Eukaryota"/>
</dbReference>
<evidence type="ECO:0000256" key="8">
    <source>
        <dbReference type="ARBA" id="ARBA00023128"/>
    </source>
</evidence>
<evidence type="ECO:0000256" key="6">
    <source>
        <dbReference type="ARBA" id="ARBA00022932"/>
    </source>
</evidence>
<evidence type="ECO:0000256" key="1">
    <source>
        <dbReference type="ARBA" id="ARBA00004173"/>
    </source>
</evidence>
<dbReference type="GO" id="GO:0000166">
    <property type="term" value="F:nucleotide binding"/>
    <property type="evidence" value="ECO:0007669"/>
    <property type="project" value="InterPro"/>
</dbReference>
<keyword evidence="3 10" id="KW-0808">Transferase</keyword>
<keyword evidence="4 10" id="KW-0548">Nucleotidyltransferase</keyword>
<dbReference type="STRING" id="4577.Q6R9M2"/>
<organism evidence="13 14">
    <name type="scientific">Zea mays</name>
    <name type="common">Maize</name>
    <dbReference type="NCBI Taxonomy" id="4577"/>
    <lineage>
        <taxon>Eukaryota</taxon>
        <taxon>Viridiplantae</taxon>
        <taxon>Streptophyta</taxon>
        <taxon>Embryophyta</taxon>
        <taxon>Tracheophyta</taxon>
        <taxon>Spermatophyta</taxon>
        <taxon>Magnoliopsida</taxon>
        <taxon>Liliopsida</taxon>
        <taxon>Poales</taxon>
        <taxon>Poaceae</taxon>
        <taxon>PACMAD clade</taxon>
        <taxon>Panicoideae</taxon>
        <taxon>Andropogonodae</taxon>
        <taxon>Andropogoneae</taxon>
        <taxon>Tripsacinae</taxon>
        <taxon>Zea</taxon>
    </lineage>
</organism>
<sequence length="911" mass="105623">MELKNDCSTLQNGNTFRGYLNELQKYYRGRSRSYRLYERQITAVQEFKEPYPTPASTETLSIAYMELMNMHAYPQIQGGAKFTLQLRLKTDDDIANITITTAIRLTYADGTLIPKEFIFQEIYKAVKVFAENYGDSEVLAIMISCYTDGCLDVVRLPTKEESDNSLKNVFYKYCEITNFKKPMTPKNQHKVARYNCYITKENQVIKNKTKFIVADLETIPYKLGENDEYNTHVPYAGGYMTIDTDKGLDENKIIMFYADDYKILYEDFKSMSTKMLTVMMNRLIKEARSARTCLVVYFHNLGQFDGLFILRHLTMEHRGLVVEPLVRNRIIYKISVYTVSPKGRRKNILSFQDSYHLFKGKLEELARCFCPKLNGKGVINHDSVSLDNLGIYKDDYLSYLKQDIMLLGAVMLEAKAIYYDLYQVDILNRLTISSLALSIFRRKYINDSEKNRIYILNDNEEQFIRSGYYGGHTDVYLPTGEHLKYYDVNSLYPYSMLSEMPAGKPRWKNNLGLKKTKIELKDMFGFIKAFIICPADMHKPFLPYKQSDGTLIFPTGRFIGVYFSEELKYAVSIGYKVYPICGYLFDRMESPFKDFVNDIYRRRLEAKARGEKALDFIHKTTMNSLYGRFGINPESTTTLILNKEEALKFPMEHEGFMHSEELCADRFLITYKNKRSAELQRKREKPPANAAVQISAAVTAYARIHMYPYIAREDCYYTDTDSIVVKHPLPADEVSATKLGAFKLEHDVTKGVFLAPKSYMLQTVRDEQIVKHKGAGKIMANEKWFINQLDDPHLKHTFEYELKFSRNWHKLLVEKKTARITMGIESKKRDFVFDRYGKWVGTKPIHVGDGDVNSLNPTSYKLIKSLLEQNEDLRVELAKSEQMKSGTQNIKDSSKKKASKKKSDNPDKKAE</sequence>
<proteinExistence type="evidence at protein level"/>
<keyword evidence="6 10" id="KW-0239">DNA-directed DNA polymerase</keyword>
<dbReference type="GO" id="GO:0006260">
    <property type="term" value="P:DNA replication"/>
    <property type="evidence" value="ECO:0007669"/>
    <property type="project" value="UniProtKB-KW"/>
</dbReference>
<dbReference type="GeneID" id="4055913"/>
<dbReference type="InterPro" id="IPR004868">
    <property type="entry name" value="DNA-dir_DNA_pol_B_mt/vir"/>
</dbReference>
<dbReference type="InterPro" id="IPR015833">
    <property type="entry name" value="DNA-dir_DNA_pol_B_mt_lin_plsmd"/>
</dbReference>